<dbReference type="EMBL" id="KK198753">
    <property type="protein sequence ID" value="KCW88128.1"/>
    <property type="molecule type" value="Genomic_DNA"/>
</dbReference>
<reference evidence="1" key="1">
    <citation type="submission" date="2013-07" db="EMBL/GenBank/DDBJ databases">
        <title>The genome of Eucalyptus grandis.</title>
        <authorList>
            <person name="Schmutz J."/>
            <person name="Hayes R."/>
            <person name="Myburg A."/>
            <person name="Tuskan G."/>
            <person name="Grattapaglia D."/>
            <person name="Rokhsar D.S."/>
        </authorList>
    </citation>
    <scope>NUCLEOTIDE SEQUENCE</scope>
    <source>
        <tissue evidence="1">Leaf extractions</tissue>
    </source>
</reference>
<dbReference type="Gramene" id="KCW88128">
    <property type="protein sequence ID" value="KCW88128"/>
    <property type="gene ID" value="EUGRSUZ_A00521"/>
</dbReference>
<protein>
    <submittedName>
        <fullName evidence="1">Uncharacterized protein</fullName>
    </submittedName>
</protein>
<sequence>MVDNEINMVDNAILGTTDPEEIYKIITSLLGQLSKAISSIASMWCSRHDAMPLTRWSLQNNPREFNY</sequence>
<accession>A0A059DBK3</accession>
<organism evidence="1">
    <name type="scientific">Eucalyptus grandis</name>
    <name type="common">Flooded gum</name>
    <dbReference type="NCBI Taxonomy" id="71139"/>
    <lineage>
        <taxon>Eukaryota</taxon>
        <taxon>Viridiplantae</taxon>
        <taxon>Streptophyta</taxon>
        <taxon>Embryophyta</taxon>
        <taxon>Tracheophyta</taxon>
        <taxon>Spermatophyta</taxon>
        <taxon>Magnoliopsida</taxon>
        <taxon>eudicotyledons</taxon>
        <taxon>Gunneridae</taxon>
        <taxon>Pentapetalae</taxon>
        <taxon>rosids</taxon>
        <taxon>malvids</taxon>
        <taxon>Myrtales</taxon>
        <taxon>Myrtaceae</taxon>
        <taxon>Myrtoideae</taxon>
        <taxon>Eucalypteae</taxon>
        <taxon>Eucalyptus</taxon>
    </lineage>
</organism>
<proteinExistence type="predicted"/>
<evidence type="ECO:0000313" key="1">
    <source>
        <dbReference type="EMBL" id="KCW88128.1"/>
    </source>
</evidence>
<dbReference type="AlphaFoldDB" id="A0A059DBK3"/>
<gene>
    <name evidence="1" type="ORF">EUGRSUZ_A00521</name>
</gene>
<name>A0A059DBK3_EUCGR</name>
<dbReference type="InParanoid" id="A0A059DBK3"/>